<protein>
    <submittedName>
        <fullName evidence="1">Uncharacterized protein</fullName>
    </submittedName>
</protein>
<reference evidence="1" key="2">
    <citation type="journal article" date="2015" name="Fish Shellfish Immunol.">
        <title>Early steps in the European eel (Anguilla anguilla)-Vibrio vulnificus interaction in the gills: Role of the RtxA13 toxin.</title>
        <authorList>
            <person name="Callol A."/>
            <person name="Pajuelo D."/>
            <person name="Ebbesson L."/>
            <person name="Teles M."/>
            <person name="MacKenzie S."/>
            <person name="Amaro C."/>
        </authorList>
    </citation>
    <scope>NUCLEOTIDE SEQUENCE</scope>
</reference>
<name>A0A0E9U1D5_ANGAN</name>
<accession>A0A0E9U1D5</accession>
<reference evidence="1" key="1">
    <citation type="submission" date="2014-11" db="EMBL/GenBank/DDBJ databases">
        <authorList>
            <person name="Amaro Gonzalez C."/>
        </authorList>
    </citation>
    <scope>NUCLEOTIDE SEQUENCE</scope>
</reference>
<dbReference type="AlphaFoldDB" id="A0A0E9U1D5"/>
<sequence length="20" mass="2459">MRRPWKYAWPGPVFIIVTLQ</sequence>
<organism evidence="1">
    <name type="scientific">Anguilla anguilla</name>
    <name type="common">European freshwater eel</name>
    <name type="synonym">Muraena anguilla</name>
    <dbReference type="NCBI Taxonomy" id="7936"/>
    <lineage>
        <taxon>Eukaryota</taxon>
        <taxon>Metazoa</taxon>
        <taxon>Chordata</taxon>
        <taxon>Craniata</taxon>
        <taxon>Vertebrata</taxon>
        <taxon>Euteleostomi</taxon>
        <taxon>Actinopterygii</taxon>
        <taxon>Neopterygii</taxon>
        <taxon>Teleostei</taxon>
        <taxon>Anguilliformes</taxon>
        <taxon>Anguillidae</taxon>
        <taxon>Anguilla</taxon>
    </lineage>
</organism>
<evidence type="ECO:0000313" key="1">
    <source>
        <dbReference type="EMBL" id="JAH58763.1"/>
    </source>
</evidence>
<dbReference type="EMBL" id="GBXM01049814">
    <property type="protein sequence ID" value="JAH58763.1"/>
    <property type="molecule type" value="Transcribed_RNA"/>
</dbReference>
<proteinExistence type="predicted"/>